<reference evidence="2 3" key="1">
    <citation type="journal article" date="2011" name="J. Gen. Appl. Microbiol.">
        <title>Draft genome sequencing of the enigmatic yeast Saitoella complicata.</title>
        <authorList>
            <person name="Nishida H."/>
            <person name="Hamamoto M."/>
            <person name="Sugiyama J."/>
        </authorList>
    </citation>
    <scope>NUCLEOTIDE SEQUENCE [LARGE SCALE GENOMIC DNA]</scope>
    <source>
        <strain evidence="2 3">NRRL Y-17804</strain>
    </source>
</reference>
<reference evidence="2 3" key="2">
    <citation type="journal article" date="2014" name="J. Gen. Appl. Microbiol.">
        <title>The early diverging ascomycetous budding yeast Saitoella complicata has three histone deacetylases belonging to the Clr6, Hos2, and Rpd3 lineages.</title>
        <authorList>
            <person name="Nishida H."/>
            <person name="Matsumoto T."/>
            <person name="Kondo S."/>
            <person name="Hamamoto M."/>
            <person name="Yoshikawa H."/>
        </authorList>
    </citation>
    <scope>NUCLEOTIDE SEQUENCE [LARGE SCALE GENOMIC DNA]</scope>
    <source>
        <strain evidence="2 3">NRRL Y-17804</strain>
    </source>
</reference>
<dbReference type="PANTHER" id="PTHR28266">
    <property type="entry name" value="54S RIBOSOMAL PROTEIN L20, MITOCHONDRIAL"/>
    <property type="match status" value="1"/>
</dbReference>
<dbReference type="Proteomes" id="UP000033140">
    <property type="component" value="Unassembled WGS sequence"/>
</dbReference>
<organism evidence="2 3">
    <name type="scientific">Saitoella complicata (strain BCRC 22490 / CBS 7301 / JCM 7358 / NBRC 10748 / NRRL Y-17804)</name>
    <dbReference type="NCBI Taxonomy" id="698492"/>
    <lineage>
        <taxon>Eukaryota</taxon>
        <taxon>Fungi</taxon>
        <taxon>Dikarya</taxon>
        <taxon>Ascomycota</taxon>
        <taxon>Taphrinomycotina</taxon>
        <taxon>Taphrinomycotina incertae sedis</taxon>
        <taxon>Saitoella</taxon>
    </lineage>
</organism>
<evidence type="ECO:0000256" key="1">
    <source>
        <dbReference type="SAM" id="MobiDB-lite"/>
    </source>
</evidence>
<protein>
    <submittedName>
        <fullName evidence="2">Uncharacterized protein</fullName>
    </submittedName>
</protein>
<dbReference type="EMBL" id="BACD03000012">
    <property type="protein sequence ID" value="GAO48029.1"/>
    <property type="molecule type" value="Genomic_DNA"/>
</dbReference>
<accession>A0A0E9NDV7</accession>
<dbReference type="OMA" id="NMATRVD"/>
<dbReference type="InterPro" id="IPR024388">
    <property type="entry name" value="Ribosomal_mL58"/>
</dbReference>
<comment type="caution">
    <text evidence="2">The sequence shown here is derived from an EMBL/GenBank/DDBJ whole genome shotgun (WGS) entry which is preliminary data.</text>
</comment>
<dbReference type="PANTHER" id="PTHR28266:SF1">
    <property type="entry name" value="LARGE RIBOSOMAL SUBUNIT PROTEIN ML58"/>
    <property type="match status" value="1"/>
</dbReference>
<dbReference type="AlphaFoldDB" id="A0A0E9NDV7"/>
<dbReference type="GO" id="GO:0005762">
    <property type="term" value="C:mitochondrial large ribosomal subunit"/>
    <property type="evidence" value="ECO:0007669"/>
    <property type="project" value="TreeGrafter"/>
</dbReference>
<dbReference type="STRING" id="698492.A0A0E9NDV7"/>
<gene>
    <name evidence="2" type="ORF">G7K_2217-t1</name>
</gene>
<sequence length="241" mass="27547">MNFKTSSRRINGGDGIYGPIRDLALRSLKKFALTKSHRRRTRTHQPSKNTTSILSYAPNTMFSTSRTLIQTCRVARSVRNLSKHARAALPSGQIITVDERFGTLIYNPPSAAPSPLITPSAFIPAHARVEAPVPNTSSPETSTLPPALRNKDKNEKKYHLTEKEFEQIRQLRAEGVSRLEIARRFDCSPFVVGMVAPQKKEVIEEQEKELKERQKHWSKRKLNDRHDRVRRRALWGLDEVM</sequence>
<dbReference type="GO" id="GO:0003735">
    <property type="term" value="F:structural constituent of ribosome"/>
    <property type="evidence" value="ECO:0007669"/>
    <property type="project" value="TreeGrafter"/>
</dbReference>
<name>A0A0E9NDV7_SAICN</name>
<feature type="compositionally biased region" description="Polar residues" evidence="1">
    <location>
        <begin position="134"/>
        <end position="144"/>
    </location>
</feature>
<dbReference type="Pfam" id="PF12824">
    <property type="entry name" value="MRP-L20"/>
    <property type="match status" value="1"/>
</dbReference>
<reference evidence="2 3" key="3">
    <citation type="journal article" date="2015" name="Genome Announc.">
        <title>Draft Genome Sequence of the Archiascomycetous Yeast Saitoella complicata.</title>
        <authorList>
            <person name="Yamauchi K."/>
            <person name="Kondo S."/>
            <person name="Hamamoto M."/>
            <person name="Takahashi Y."/>
            <person name="Ogura Y."/>
            <person name="Hayashi T."/>
            <person name="Nishida H."/>
        </authorList>
    </citation>
    <scope>NUCLEOTIDE SEQUENCE [LARGE SCALE GENOMIC DNA]</scope>
    <source>
        <strain evidence="2 3">NRRL Y-17804</strain>
    </source>
</reference>
<feature type="region of interest" description="Disordered" evidence="1">
    <location>
        <begin position="131"/>
        <end position="155"/>
    </location>
</feature>
<keyword evidence="3" id="KW-1185">Reference proteome</keyword>
<evidence type="ECO:0000313" key="2">
    <source>
        <dbReference type="EMBL" id="GAO48029.1"/>
    </source>
</evidence>
<evidence type="ECO:0000313" key="3">
    <source>
        <dbReference type="Proteomes" id="UP000033140"/>
    </source>
</evidence>
<proteinExistence type="predicted"/>